<name>A0A1B4V3C0_9GAMM</name>
<protein>
    <recommendedName>
        <fullName evidence="3">Zinc-binding metallo-peptidase</fullName>
    </recommendedName>
</protein>
<evidence type="ECO:0000313" key="2">
    <source>
        <dbReference type="Proteomes" id="UP000218899"/>
    </source>
</evidence>
<sequence>MIRRAPRRWYDLPTEKLFDLRIADLPLKIEGTELAGHIRALYRELKRREFEFFRPHFWLSDEWFSPDGVPGIAIPFYLAHPRLKRLEREQMVAIDGGSRAECLMLLRHEAGHALLNAYQLNRRRDWQRHFGRSSIKYPDTYLPRPYSKRYVIHLENWYAQAHPHEDWAETFAVWLKPGSDWRRRYKGWPALKKLEYVDRLMREIRGRRPRLRNRNEILPLRSLTMTLRAYYADKQKRYGRDQPEFLDRDLRRLFSDAEEHRHKEAASHYLRRHRREILDVVTRWTSEYHYRINEVLKAMIERCDALRLRVPREESEMRPEVSACLTTIVMNKLHTGGFRVSL</sequence>
<organism evidence="1 2">
    <name type="scientific">Sulfurifustis variabilis</name>
    <dbReference type="NCBI Taxonomy" id="1675686"/>
    <lineage>
        <taxon>Bacteria</taxon>
        <taxon>Pseudomonadati</taxon>
        <taxon>Pseudomonadota</taxon>
        <taxon>Gammaproteobacteria</taxon>
        <taxon>Acidiferrobacterales</taxon>
        <taxon>Acidiferrobacteraceae</taxon>
        <taxon>Sulfurifustis</taxon>
    </lineage>
</organism>
<proteinExistence type="predicted"/>
<dbReference type="EMBL" id="AP014936">
    <property type="protein sequence ID" value="BAU47855.1"/>
    <property type="molecule type" value="Genomic_DNA"/>
</dbReference>
<dbReference type="AlphaFoldDB" id="A0A1B4V3C0"/>
<evidence type="ECO:0008006" key="3">
    <source>
        <dbReference type="Google" id="ProtNLM"/>
    </source>
</evidence>
<dbReference type="Pfam" id="PF15887">
    <property type="entry name" value="Peptidase_Mx"/>
    <property type="match status" value="1"/>
</dbReference>
<dbReference type="InterPro" id="IPR031321">
    <property type="entry name" value="UCP012641"/>
</dbReference>
<keyword evidence="2" id="KW-1185">Reference proteome</keyword>
<dbReference type="RefSeq" id="WP_096460357.1">
    <property type="nucleotide sequence ID" value="NZ_AP014936.1"/>
</dbReference>
<dbReference type="OrthoDB" id="9773016at2"/>
<dbReference type="KEGG" id="sva:SVA_1280"/>
<dbReference type="Proteomes" id="UP000218899">
    <property type="component" value="Chromosome"/>
</dbReference>
<reference evidence="1 2" key="1">
    <citation type="submission" date="2015-08" db="EMBL/GenBank/DDBJ databases">
        <title>Complete genome sequence of Sulfurifustis variabilis.</title>
        <authorList>
            <person name="Miura A."/>
            <person name="Kojima H."/>
            <person name="Fukui M."/>
        </authorList>
    </citation>
    <scope>NUCLEOTIDE SEQUENCE [LARGE SCALE GENOMIC DNA]</scope>
    <source>
        <strain evidence="2">skN76</strain>
    </source>
</reference>
<gene>
    <name evidence="1" type="ORF">SVA_1280</name>
</gene>
<accession>A0A1B4V3C0</accession>
<evidence type="ECO:0000313" key="1">
    <source>
        <dbReference type="EMBL" id="BAU47855.1"/>
    </source>
</evidence>